<dbReference type="InterPro" id="IPR003593">
    <property type="entry name" value="AAA+_ATPase"/>
</dbReference>
<dbReference type="SUPFAM" id="SSF52540">
    <property type="entry name" value="P-loop containing nucleoside triphosphate hydrolases"/>
    <property type="match status" value="1"/>
</dbReference>
<protein>
    <submittedName>
        <fullName evidence="16">Complex III assembly protein translocase and chaperone</fullName>
    </submittedName>
</protein>
<evidence type="ECO:0000256" key="13">
    <source>
        <dbReference type="SAM" id="MobiDB-lite"/>
    </source>
</evidence>
<evidence type="ECO:0000256" key="9">
    <source>
        <dbReference type="ARBA" id="ARBA00023128"/>
    </source>
</evidence>
<evidence type="ECO:0000256" key="2">
    <source>
        <dbReference type="ARBA" id="ARBA00007448"/>
    </source>
</evidence>
<dbReference type="GO" id="GO:0005524">
    <property type="term" value="F:ATP binding"/>
    <property type="evidence" value="ECO:0007669"/>
    <property type="project" value="UniProtKB-KW"/>
</dbReference>
<comment type="caution">
    <text evidence="16">The sequence shown here is derived from an EMBL/GenBank/DDBJ whole genome shotgun (WGS) entry which is preliminary data.</text>
</comment>
<dbReference type="PROSITE" id="PS00674">
    <property type="entry name" value="AAA"/>
    <property type="match status" value="1"/>
</dbReference>
<evidence type="ECO:0000256" key="5">
    <source>
        <dbReference type="ARBA" id="ARBA00022792"/>
    </source>
</evidence>
<dbReference type="GO" id="GO:0034551">
    <property type="term" value="P:mitochondrial respiratory chain complex III assembly"/>
    <property type="evidence" value="ECO:0007669"/>
    <property type="project" value="UniProtKB-ARBA"/>
</dbReference>
<gene>
    <name evidence="16" type="primary">BCS1</name>
    <name evidence="16" type="ORF">HRR80_002471</name>
</gene>
<dbReference type="EMBL" id="JAJGCB010000003">
    <property type="protein sequence ID" value="KAJ8993972.1"/>
    <property type="molecule type" value="Genomic_DNA"/>
</dbReference>
<dbReference type="Pfam" id="PF25426">
    <property type="entry name" value="AAA_lid_BCS1"/>
    <property type="match status" value="1"/>
</dbReference>
<comment type="similarity">
    <text evidence="2">Belongs to the AAA ATPase family. BCS1 subfamily.</text>
</comment>
<organism evidence="16 17">
    <name type="scientific">Exophiala dermatitidis</name>
    <name type="common">Black yeast-like fungus</name>
    <name type="synonym">Wangiella dermatitidis</name>
    <dbReference type="NCBI Taxonomy" id="5970"/>
    <lineage>
        <taxon>Eukaryota</taxon>
        <taxon>Fungi</taxon>
        <taxon>Dikarya</taxon>
        <taxon>Ascomycota</taxon>
        <taxon>Pezizomycotina</taxon>
        <taxon>Eurotiomycetes</taxon>
        <taxon>Chaetothyriomycetidae</taxon>
        <taxon>Chaetothyriales</taxon>
        <taxon>Herpotrichiellaceae</taxon>
        <taxon>Exophiala</taxon>
    </lineage>
</organism>
<dbReference type="Gene3D" id="3.40.50.300">
    <property type="entry name" value="P-loop containing nucleotide triphosphate hydrolases"/>
    <property type="match status" value="1"/>
</dbReference>
<keyword evidence="6" id="KW-0378">Hydrolase</keyword>
<dbReference type="Pfam" id="PF00004">
    <property type="entry name" value="AAA"/>
    <property type="match status" value="1"/>
</dbReference>
<evidence type="ECO:0000256" key="4">
    <source>
        <dbReference type="ARBA" id="ARBA00022741"/>
    </source>
</evidence>
<feature type="domain" description="BCS1 N-terminal" evidence="15">
    <location>
        <begin position="71"/>
        <end position="271"/>
    </location>
</feature>
<keyword evidence="9" id="KW-0496">Mitochondrion</keyword>
<dbReference type="SMART" id="SM01024">
    <property type="entry name" value="BCS1_N"/>
    <property type="match status" value="1"/>
</dbReference>
<evidence type="ECO:0000256" key="1">
    <source>
        <dbReference type="ARBA" id="ARBA00004434"/>
    </source>
</evidence>
<dbReference type="PANTHER" id="PTHR23070">
    <property type="entry name" value="BCS1 AAA-TYPE ATPASE"/>
    <property type="match status" value="1"/>
</dbReference>
<dbReference type="InterPro" id="IPR027417">
    <property type="entry name" value="P-loop_NTPase"/>
</dbReference>
<keyword evidence="8" id="KW-1133">Transmembrane helix</keyword>
<evidence type="ECO:0000256" key="6">
    <source>
        <dbReference type="ARBA" id="ARBA00022801"/>
    </source>
</evidence>
<feature type="domain" description="AAA+ ATPase" evidence="14">
    <location>
        <begin position="302"/>
        <end position="434"/>
    </location>
</feature>
<name>A0AAN6F1W2_EXODE</name>
<dbReference type="SMART" id="SM00382">
    <property type="entry name" value="AAA"/>
    <property type="match status" value="1"/>
</dbReference>
<feature type="region of interest" description="Disordered" evidence="13">
    <location>
        <begin position="1"/>
        <end position="31"/>
    </location>
</feature>
<evidence type="ECO:0000256" key="8">
    <source>
        <dbReference type="ARBA" id="ARBA00022989"/>
    </source>
</evidence>
<evidence type="ECO:0000256" key="10">
    <source>
        <dbReference type="ARBA" id="ARBA00023136"/>
    </source>
</evidence>
<dbReference type="AlphaFoldDB" id="A0AAN6F1W2"/>
<dbReference type="Pfam" id="PF08740">
    <property type="entry name" value="BCS1_N"/>
    <property type="match status" value="1"/>
</dbReference>
<sequence length="525" mass="57805">MQSDNGVESVASSSTAAPPTSPTSGLDEHPASKSDLLRQFAGTGTSTASGDGGILAQLTSNPFFTAGFGLAGLGALATFAQRGLRHGAALLRRRLLVDVEISVRDDSYPWFLYWMTLHERGRAMATNGARQLGGSGAETKTGMFESILQRLTPGMRHLAIETEKRELPNGAIHTDFVLIPGPGRHVIRYKNAWIAVNRQRESKQFSMDGKPWETVTLTTLYAHRHVFESLFKEAHDIATQSVEGKTVIYTAWGTKWDKFGHPRSKRPLESVILDEGVKERIVADVQDFLSSSKWYYERGIPYRRGYLLYGPPGTGKSSFIQALAGHLNYDIAMLNLSERGLTDDRLNHLLTVIPQRTLVLLEDVDAAFANRRQVDSDGYQGANVTFSGLLNALDGVGSAEERIIFLTTNHVDRLDEALVRPGRVDMTVHLGPATTYQIEQLWERFYGDIDQEGKLKRKFLSKLVANHVLPDPSARTSQTSMAALQGLFLFNKGNPQGAVDMAWQLAPGEMPSALAPTQESPPQLS</sequence>
<evidence type="ECO:0000259" key="15">
    <source>
        <dbReference type="SMART" id="SM01024"/>
    </source>
</evidence>
<dbReference type="InterPro" id="IPR057495">
    <property type="entry name" value="AAA_lid_BCS1"/>
</dbReference>
<keyword evidence="3" id="KW-0812">Transmembrane</keyword>
<keyword evidence="7 12" id="KW-0067">ATP-binding</keyword>
<evidence type="ECO:0000259" key="14">
    <source>
        <dbReference type="SMART" id="SM00382"/>
    </source>
</evidence>
<reference evidence="16" key="1">
    <citation type="submission" date="2023-01" db="EMBL/GenBank/DDBJ databases">
        <title>Exophiala dermititidis isolated from Cystic Fibrosis Patient.</title>
        <authorList>
            <person name="Kurbessoian T."/>
            <person name="Crocker A."/>
            <person name="Murante D."/>
            <person name="Hogan D.A."/>
            <person name="Stajich J.E."/>
        </authorList>
    </citation>
    <scope>NUCLEOTIDE SEQUENCE</scope>
    <source>
        <strain evidence="16">Ex8</strain>
    </source>
</reference>
<keyword evidence="10" id="KW-0472">Membrane</keyword>
<dbReference type="InterPro" id="IPR050747">
    <property type="entry name" value="Mitochondrial_chaperone_BCS1"/>
</dbReference>
<evidence type="ECO:0000256" key="7">
    <source>
        <dbReference type="ARBA" id="ARBA00022840"/>
    </source>
</evidence>
<dbReference type="GO" id="GO:0005743">
    <property type="term" value="C:mitochondrial inner membrane"/>
    <property type="evidence" value="ECO:0007669"/>
    <property type="project" value="UniProtKB-SubCell"/>
</dbReference>
<dbReference type="Proteomes" id="UP001161757">
    <property type="component" value="Unassembled WGS sequence"/>
</dbReference>
<dbReference type="InterPro" id="IPR003960">
    <property type="entry name" value="ATPase_AAA_CS"/>
</dbReference>
<evidence type="ECO:0000256" key="11">
    <source>
        <dbReference type="ARBA" id="ARBA00048778"/>
    </source>
</evidence>
<accession>A0AAN6F1W2</accession>
<dbReference type="InterPro" id="IPR014851">
    <property type="entry name" value="BCS1_N"/>
</dbReference>
<evidence type="ECO:0000313" key="17">
    <source>
        <dbReference type="Proteomes" id="UP001161757"/>
    </source>
</evidence>
<comment type="subcellular location">
    <subcellularLocation>
        <location evidence="1">Mitochondrion inner membrane</location>
        <topology evidence="1">Single-pass membrane protein</topology>
    </subcellularLocation>
</comment>
<evidence type="ECO:0000256" key="3">
    <source>
        <dbReference type="ARBA" id="ARBA00022692"/>
    </source>
</evidence>
<comment type="catalytic activity">
    <reaction evidence="11">
        <text>ATP + H2O = ADP + phosphate + H(+)</text>
        <dbReference type="Rhea" id="RHEA:13065"/>
        <dbReference type="ChEBI" id="CHEBI:15377"/>
        <dbReference type="ChEBI" id="CHEBI:15378"/>
        <dbReference type="ChEBI" id="CHEBI:30616"/>
        <dbReference type="ChEBI" id="CHEBI:43474"/>
        <dbReference type="ChEBI" id="CHEBI:456216"/>
    </reaction>
    <physiologicalReaction direction="left-to-right" evidence="11">
        <dbReference type="Rhea" id="RHEA:13066"/>
    </physiologicalReaction>
</comment>
<feature type="compositionally biased region" description="Low complexity" evidence="13">
    <location>
        <begin position="11"/>
        <end position="24"/>
    </location>
</feature>
<proteinExistence type="inferred from homology"/>
<keyword evidence="4 12" id="KW-0547">Nucleotide-binding</keyword>
<keyword evidence="5" id="KW-0999">Mitochondrion inner membrane</keyword>
<evidence type="ECO:0000256" key="12">
    <source>
        <dbReference type="RuleBase" id="RU003651"/>
    </source>
</evidence>
<dbReference type="InterPro" id="IPR003959">
    <property type="entry name" value="ATPase_AAA_core"/>
</dbReference>
<evidence type="ECO:0000313" key="16">
    <source>
        <dbReference type="EMBL" id="KAJ8993972.1"/>
    </source>
</evidence>
<dbReference type="GO" id="GO:0016887">
    <property type="term" value="F:ATP hydrolysis activity"/>
    <property type="evidence" value="ECO:0007669"/>
    <property type="project" value="InterPro"/>
</dbReference>
<dbReference type="FunFam" id="3.40.50.300:FF:000768">
    <property type="entry name" value="Probable mitochondrial chaperone bcs1"/>
    <property type="match status" value="1"/>
</dbReference>
<dbReference type="CDD" id="cd19510">
    <property type="entry name" value="RecA-like_BCS1"/>
    <property type="match status" value="1"/>
</dbReference>